<evidence type="ECO:0000256" key="4">
    <source>
        <dbReference type="ARBA" id="ARBA00022452"/>
    </source>
</evidence>
<keyword evidence="6" id="KW-0653">Protein transport</keyword>
<evidence type="ECO:0000256" key="7">
    <source>
        <dbReference type="ARBA" id="ARBA00023136"/>
    </source>
</evidence>
<sequence length="734" mass="80411">MAPTIQPKPQPPQKDEQLFSQSFADSPLEMLVDFYNEWVGRTLIIQADLSPTISLKFSKLTKKEAMQAIETVLAMNGVALVPMGEKFLKVVPIDSARQEGMSIKPFDPEESYVPADQLISQIIPLRYVVFTDVQAVVQHLIHGYGKIQSLERINSILITDTSANIARIVEVLAMLDQPLEQIEPRIYQLNHAKADDIASKLKELVEAAQPSTTKQEVVAAARTIPGVIRAPTTKTVAVPGSSAGDETQMIQGEVKFVSDERTNILIVFSKQANFDFFDRIIKVLDVPVDPEVVVETINLEYAEASEISGILNEFVGAAQADEETKKAQTGDTAESGSSRSLNDVVAQRASAKREISAAAKTAIGRLSEDTKILSDERTNSLLLMGNKGDVEALKSVIARLDVMLQQVMIEAVIISVGLDDSIQSGIQWVYQNQPGYGDVRYKKEIRDVTTYDNNNNPIITPTVFEVPEYVEGKLNRTGFDADDLADNMVGGALTYYGLFPEINLETIISAAKSDSNARVLSTPVVLTTDNTEATITIADERPVITSSINSGSSSVNNGYSARATYEYKTIGIDLTVTPRINPKNFVLMEINQSADDVGGNVTVDGNEVPIIQKREITATVGVKDKETIILGGLVRKSNSESATKIPLLGDIPLLGWLFSSHSKSDDRQELVVLLTPYVLNNPEEAQAETIRRFESSDSKNSEWPRGWSLSELANDEPEKEEWKTGKKAEGGESE</sequence>
<name>A0A6P1M798_9BACT</name>
<dbReference type="NCBIfam" id="TIGR02517">
    <property type="entry name" value="type_II_gspD"/>
    <property type="match status" value="1"/>
</dbReference>
<accession>A0A6P1M798</accession>
<feature type="compositionally biased region" description="Basic and acidic residues" evidence="10">
    <location>
        <begin position="690"/>
        <end position="702"/>
    </location>
</feature>
<evidence type="ECO:0000259" key="11">
    <source>
        <dbReference type="Pfam" id="PF00263"/>
    </source>
</evidence>
<keyword evidence="7" id="KW-0472">Membrane</keyword>
<proteinExistence type="inferred from homology"/>
<evidence type="ECO:0000313" key="13">
    <source>
        <dbReference type="EMBL" id="QHI70460.1"/>
    </source>
</evidence>
<keyword evidence="14" id="KW-1185">Reference proteome</keyword>
<protein>
    <submittedName>
        <fullName evidence="13">Type II secretion system secretin GspD</fullName>
    </submittedName>
</protein>
<organism evidence="13 14">
    <name type="scientific">Tichowtungia aerotolerans</name>
    <dbReference type="NCBI Taxonomy" id="2697043"/>
    <lineage>
        <taxon>Bacteria</taxon>
        <taxon>Pseudomonadati</taxon>
        <taxon>Kiritimatiellota</taxon>
        <taxon>Tichowtungiia</taxon>
        <taxon>Tichowtungiales</taxon>
        <taxon>Tichowtungiaceae</taxon>
        <taxon>Tichowtungia</taxon>
    </lineage>
</organism>
<keyword evidence="5" id="KW-0732">Signal</keyword>
<keyword evidence="3 9" id="KW-0813">Transport</keyword>
<comment type="subcellular location">
    <subcellularLocation>
        <location evidence="1 9">Cell outer membrane</location>
    </subcellularLocation>
</comment>
<dbReference type="PANTHER" id="PTHR30332">
    <property type="entry name" value="PROBABLE GENERAL SECRETION PATHWAY PROTEIN D"/>
    <property type="match status" value="1"/>
</dbReference>
<feature type="domain" description="NolW-like" evidence="12">
    <location>
        <begin position="294"/>
        <end position="403"/>
    </location>
</feature>
<dbReference type="AlphaFoldDB" id="A0A6P1M798"/>
<evidence type="ECO:0000256" key="10">
    <source>
        <dbReference type="SAM" id="MobiDB-lite"/>
    </source>
</evidence>
<feature type="compositionally biased region" description="Polar residues" evidence="10">
    <location>
        <begin position="329"/>
        <end position="341"/>
    </location>
</feature>
<evidence type="ECO:0000256" key="5">
    <source>
        <dbReference type="ARBA" id="ARBA00022729"/>
    </source>
</evidence>
<evidence type="ECO:0000259" key="12">
    <source>
        <dbReference type="Pfam" id="PF03958"/>
    </source>
</evidence>
<gene>
    <name evidence="13" type="primary">gspD</name>
    <name evidence="13" type="ORF">GT409_13770</name>
</gene>
<evidence type="ECO:0000256" key="1">
    <source>
        <dbReference type="ARBA" id="ARBA00004442"/>
    </source>
</evidence>
<evidence type="ECO:0000256" key="3">
    <source>
        <dbReference type="ARBA" id="ARBA00022448"/>
    </source>
</evidence>
<dbReference type="PRINTS" id="PR00811">
    <property type="entry name" value="BCTERIALGSPD"/>
</dbReference>
<reference evidence="13 14" key="1">
    <citation type="submission" date="2020-01" db="EMBL/GenBank/DDBJ databases">
        <title>Ponticoccus aerotolerans gen. nov., sp. nov., an anaerobic bacterium and proposal of Ponticoccusceae fam. nov., Ponticoccusles ord. nov. and Ponticoccuse classis nov. in the phylum Kiritimatiellaeota.</title>
        <authorList>
            <person name="Zhou L.Y."/>
            <person name="Du Z.J."/>
        </authorList>
    </citation>
    <scope>NUCLEOTIDE SEQUENCE [LARGE SCALE GENOMIC DNA]</scope>
    <source>
        <strain evidence="13 14">S-5007</strain>
    </source>
</reference>
<evidence type="ECO:0000256" key="9">
    <source>
        <dbReference type="RuleBase" id="RU004004"/>
    </source>
</evidence>
<keyword evidence="4" id="KW-1134">Transmembrane beta strand</keyword>
<feature type="domain" description="Type II/III secretion system secretin-like" evidence="11">
    <location>
        <begin position="510"/>
        <end position="679"/>
    </location>
</feature>
<evidence type="ECO:0000256" key="8">
    <source>
        <dbReference type="ARBA" id="ARBA00023237"/>
    </source>
</evidence>
<feature type="compositionally biased region" description="Basic and acidic residues" evidence="10">
    <location>
        <begin position="720"/>
        <end position="734"/>
    </location>
</feature>
<dbReference type="GO" id="GO:0009279">
    <property type="term" value="C:cell outer membrane"/>
    <property type="evidence" value="ECO:0007669"/>
    <property type="project" value="UniProtKB-SubCell"/>
</dbReference>
<dbReference type="InterPro" id="IPR050810">
    <property type="entry name" value="Bact_Secretion_Sys_Channel"/>
</dbReference>
<dbReference type="Proteomes" id="UP000464954">
    <property type="component" value="Chromosome"/>
</dbReference>
<evidence type="ECO:0000256" key="6">
    <source>
        <dbReference type="ARBA" id="ARBA00022927"/>
    </source>
</evidence>
<feature type="domain" description="NolW-like" evidence="12">
    <location>
        <begin position="185"/>
        <end position="288"/>
    </location>
</feature>
<evidence type="ECO:0000313" key="14">
    <source>
        <dbReference type="Proteomes" id="UP000464954"/>
    </source>
</evidence>
<dbReference type="Gene3D" id="3.30.1370.120">
    <property type="match status" value="3"/>
</dbReference>
<dbReference type="GO" id="GO:0015628">
    <property type="term" value="P:protein secretion by the type II secretion system"/>
    <property type="evidence" value="ECO:0007669"/>
    <property type="project" value="InterPro"/>
</dbReference>
<dbReference type="Pfam" id="PF00263">
    <property type="entry name" value="Secretin"/>
    <property type="match status" value="1"/>
</dbReference>
<dbReference type="Pfam" id="PF03958">
    <property type="entry name" value="Secretin_N"/>
    <property type="match status" value="3"/>
</dbReference>
<dbReference type="KEGG" id="taer:GT409_13770"/>
<dbReference type="InterPro" id="IPR038591">
    <property type="entry name" value="NolW-like_sf"/>
</dbReference>
<dbReference type="InterPro" id="IPR001775">
    <property type="entry name" value="GspD/PilQ"/>
</dbReference>
<keyword evidence="8" id="KW-0998">Cell outer membrane</keyword>
<dbReference type="Gene3D" id="3.55.50.30">
    <property type="match status" value="1"/>
</dbReference>
<feature type="region of interest" description="Disordered" evidence="10">
    <location>
        <begin position="321"/>
        <end position="342"/>
    </location>
</feature>
<keyword evidence="4" id="KW-0812">Transmembrane</keyword>
<dbReference type="RefSeq" id="WP_160629637.1">
    <property type="nucleotide sequence ID" value="NZ_CP047593.1"/>
</dbReference>
<dbReference type="InterPro" id="IPR005644">
    <property type="entry name" value="NolW-like"/>
</dbReference>
<dbReference type="InterPro" id="IPR013356">
    <property type="entry name" value="T2SS_GspD"/>
</dbReference>
<comment type="similarity">
    <text evidence="2">Belongs to the bacterial secretin family. GSP D subfamily.</text>
</comment>
<dbReference type="InterPro" id="IPR004846">
    <property type="entry name" value="T2SS/T3SS_dom"/>
</dbReference>
<evidence type="ECO:0000256" key="2">
    <source>
        <dbReference type="ARBA" id="ARBA00006980"/>
    </source>
</evidence>
<feature type="domain" description="NolW-like" evidence="12">
    <location>
        <begin position="120"/>
        <end position="181"/>
    </location>
</feature>
<dbReference type="EMBL" id="CP047593">
    <property type="protein sequence ID" value="QHI70460.1"/>
    <property type="molecule type" value="Genomic_DNA"/>
</dbReference>
<dbReference type="PANTHER" id="PTHR30332:SF24">
    <property type="entry name" value="SECRETIN GSPD-RELATED"/>
    <property type="match status" value="1"/>
</dbReference>
<dbReference type="GO" id="GO:0015627">
    <property type="term" value="C:type II protein secretion system complex"/>
    <property type="evidence" value="ECO:0007669"/>
    <property type="project" value="InterPro"/>
</dbReference>
<feature type="region of interest" description="Disordered" evidence="10">
    <location>
        <begin position="690"/>
        <end position="734"/>
    </location>
</feature>